<dbReference type="Proteomes" id="UP001500443">
    <property type="component" value="Unassembled WGS sequence"/>
</dbReference>
<name>A0ABN2YD84_9ACTN</name>
<dbReference type="InterPro" id="IPR010179">
    <property type="entry name" value="CRISPR-assoc_prot_Cse3"/>
</dbReference>
<reference evidence="2 3" key="1">
    <citation type="journal article" date="2019" name="Int. J. Syst. Evol. Microbiol.">
        <title>The Global Catalogue of Microorganisms (GCM) 10K type strain sequencing project: providing services to taxonomists for standard genome sequencing and annotation.</title>
        <authorList>
            <consortium name="The Broad Institute Genomics Platform"/>
            <consortium name="The Broad Institute Genome Sequencing Center for Infectious Disease"/>
            <person name="Wu L."/>
            <person name="Ma J."/>
        </authorList>
    </citation>
    <scope>NUCLEOTIDE SEQUENCE [LARGE SCALE GENOMIC DNA]</scope>
    <source>
        <strain evidence="2 3">JCM 15481</strain>
    </source>
</reference>
<dbReference type="Pfam" id="PF08798">
    <property type="entry name" value="CRISPR_assoc"/>
    <property type="match status" value="1"/>
</dbReference>
<gene>
    <name evidence="2" type="primary">cas6e</name>
    <name evidence="2" type="ORF">GCM10009802_28930</name>
</gene>
<keyword evidence="3" id="KW-1185">Reference proteome</keyword>
<dbReference type="SMART" id="SM01101">
    <property type="entry name" value="CRISPR_assoc"/>
    <property type="match status" value="1"/>
</dbReference>
<evidence type="ECO:0000313" key="3">
    <source>
        <dbReference type="Proteomes" id="UP001500443"/>
    </source>
</evidence>
<feature type="region of interest" description="Disordered" evidence="1">
    <location>
        <begin position="179"/>
        <end position="205"/>
    </location>
</feature>
<dbReference type="CDD" id="cd09727">
    <property type="entry name" value="Cas6_I-E"/>
    <property type="match status" value="1"/>
</dbReference>
<organism evidence="2 3">
    <name type="scientific">Streptomyces synnematoformans</name>
    <dbReference type="NCBI Taxonomy" id="415721"/>
    <lineage>
        <taxon>Bacteria</taxon>
        <taxon>Bacillati</taxon>
        <taxon>Actinomycetota</taxon>
        <taxon>Actinomycetes</taxon>
        <taxon>Kitasatosporales</taxon>
        <taxon>Streptomycetaceae</taxon>
        <taxon>Streptomyces</taxon>
    </lineage>
</organism>
<evidence type="ECO:0000256" key="1">
    <source>
        <dbReference type="SAM" id="MobiDB-lite"/>
    </source>
</evidence>
<dbReference type="RefSeq" id="WP_344290428.1">
    <property type="nucleotide sequence ID" value="NZ_BAAAPF010000079.1"/>
</dbReference>
<dbReference type="SUPFAM" id="SSF117987">
    <property type="entry name" value="CRISPR-associated protein"/>
    <property type="match status" value="2"/>
</dbReference>
<dbReference type="Gene3D" id="3.30.70.1200">
    <property type="entry name" value="Crispr-associated protein, domain 1"/>
    <property type="match status" value="1"/>
</dbReference>
<sequence>MYLTRFRVNTARAGARYLLSSPQRLHAALLAGFPGLPVDPEARPRILWRLDHGDRTDVQVYLVGPDRPDLTALVEQAGWPTLATPEAPGWETRHYQPFLRRLAKGDRWSFRLAANPVHSIRRKDGEPTKRTAHVSPRHQLGWLLKQQEKHGFELLPGAAPDAEDPLHRYAVVVHGRRDLSFRKRPGDPAPPPAGRKGSGSRGGPVTLVTTVFSGRLEITDPAALRHALTQGIGRGKAYGCGLLTLAPQE</sequence>
<dbReference type="EMBL" id="BAAAPF010000079">
    <property type="protein sequence ID" value="GAA2124185.1"/>
    <property type="molecule type" value="Genomic_DNA"/>
</dbReference>
<proteinExistence type="predicted"/>
<dbReference type="Gene3D" id="3.30.70.1210">
    <property type="entry name" value="Crispr-associated protein, domain 2"/>
    <property type="match status" value="1"/>
</dbReference>
<accession>A0ABN2YD84</accession>
<protein>
    <submittedName>
        <fullName evidence="2">Type I-E CRISPR-associated protein Cas6/Cse3/CasE</fullName>
    </submittedName>
</protein>
<comment type="caution">
    <text evidence="2">The sequence shown here is derived from an EMBL/GenBank/DDBJ whole genome shotgun (WGS) entry which is preliminary data.</text>
</comment>
<evidence type="ECO:0000313" key="2">
    <source>
        <dbReference type="EMBL" id="GAA2124185.1"/>
    </source>
</evidence>
<dbReference type="NCBIfam" id="TIGR01907">
    <property type="entry name" value="casE_Cse3"/>
    <property type="match status" value="1"/>
</dbReference>